<organism evidence="3">
    <name type="scientific">Schistocephalus solidus</name>
    <name type="common">Tapeworm</name>
    <dbReference type="NCBI Taxonomy" id="70667"/>
    <lineage>
        <taxon>Eukaryota</taxon>
        <taxon>Metazoa</taxon>
        <taxon>Spiralia</taxon>
        <taxon>Lophotrochozoa</taxon>
        <taxon>Platyhelminthes</taxon>
        <taxon>Cestoda</taxon>
        <taxon>Eucestoda</taxon>
        <taxon>Diphyllobothriidea</taxon>
        <taxon>Diphyllobothriidae</taxon>
        <taxon>Schistocephalus</taxon>
    </lineage>
</organism>
<proteinExistence type="predicted"/>
<dbReference type="WBParaSite" id="SSLN_0000220101-mRNA-1">
    <property type="protein sequence ID" value="SSLN_0000220101-mRNA-1"/>
    <property type="gene ID" value="SSLN_0000220101"/>
</dbReference>
<evidence type="ECO:0000313" key="2">
    <source>
        <dbReference type="Proteomes" id="UP000275846"/>
    </source>
</evidence>
<evidence type="ECO:0000313" key="1">
    <source>
        <dbReference type="EMBL" id="VDL88516.1"/>
    </source>
</evidence>
<keyword evidence="2" id="KW-1185">Reference proteome</keyword>
<dbReference type="Proteomes" id="UP000275846">
    <property type="component" value="Unassembled WGS sequence"/>
</dbReference>
<protein>
    <submittedName>
        <fullName evidence="3">Lipoyl-binding domain-containing protein</fullName>
    </submittedName>
</protein>
<accession>A0A183SD33</accession>
<name>A0A183SD33_SCHSO</name>
<dbReference type="EMBL" id="UYSU01032178">
    <property type="protein sequence ID" value="VDL88516.1"/>
    <property type="molecule type" value="Genomic_DNA"/>
</dbReference>
<reference evidence="3" key="1">
    <citation type="submission" date="2016-06" db="UniProtKB">
        <authorList>
            <consortium name="WormBaseParasite"/>
        </authorList>
    </citation>
    <scope>IDENTIFICATION</scope>
</reference>
<sequence>MLGEKHLLVQQLPAPRPRVHPRGLLSRWKLEEGIGQQETVFRTGSQKKEAIIVTVTETVGTQHFLPGSVVCRDVGIEVTKGQLTCLPSE</sequence>
<reference evidence="1 2" key="2">
    <citation type="submission" date="2018-11" db="EMBL/GenBank/DDBJ databases">
        <authorList>
            <consortium name="Pathogen Informatics"/>
        </authorList>
    </citation>
    <scope>NUCLEOTIDE SEQUENCE [LARGE SCALE GENOMIC DNA]</scope>
    <source>
        <strain evidence="1 2">NST_G2</strain>
    </source>
</reference>
<gene>
    <name evidence="1" type="ORF">SSLN_LOCUS2131</name>
</gene>
<evidence type="ECO:0000313" key="3">
    <source>
        <dbReference type="WBParaSite" id="SSLN_0000220101-mRNA-1"/>
    </source>
</evidence>
<dbReference type="AlphaFoldDB" id="A0A183SD33"/>